<evidence type="ECO:0000313" key="1">
    <source>
        <dbReference type="EMBL" id="GBM90927.1"/>
    </source>
</evidence>
<sequence length="136" mass="15889">MTLLLFFKYSESILFADDFRLFSSVCSDLDSVLLQRDLDCLFKWRTDSRLHLNIEKCSILSYTRKAQPLNHVYQINNLVLSRSNTVTDLGIIFDTKLDISQHIDTMVSKTYRGLESLSAEPEKWTENIWAKTKDIF</sequence>
<dbReference type="Proteomes" id="UP000499080">
    <property type="component" value="Unassembled WGS sequence"/>
</dbReference>
<dbReference type="OrthoDB" id="8064698at2759"/>
<keyword evidence="2" id="KW-1185">Reference proteome</keyword>
<dbReference type="AlphaFoldDB" id="A0A4Y2JLW7"/>
<gene>
    <name evidence="1" type="ORF">AVEN_190110_1</name>
</gene>
<accession>A0A4Y2JLW7</accession>
<dbReference type="EMBL" id="BGPR01003661">
    <property type="protein sequence ID" value="GBM90927.1"/>
    <property type="molecule type" value="Genomic_DNA"/>
</dbReference>
<proteinExistence type="predicted"/>
<evidence type="ECO:0000313" key="2">
    <source>
        <dbReference type="Proteomes" id="UP000499080"/>
    </source>
</evidence>
<protein>
    <recommendedName>
        <fullName evidence="3">Reverse transcriptase domain-containing protein</fullName>
    </recommendedName>
</protein>
<organism evidence="1 2">
    <name type="scientific">Araneus ventricosus</name>
    <name type="common">Orbweaver spider</name>
    <name type="synonym">Epeira ventricosa</name>
    <dbReference type="NCBI Taxonomy" id="182803"/>
    <lineage>
        <taxon>Eukaryota</taxon>
        <taxon>Metazoa</taxon>
        <taxon>Ecdysozoa</taxon>
        <taxon>Arthropoda</taxon>
        <taxon>Chelicerata</taxon>
        <taxon>Arachnida</taxon>
        <taxon>Araneae</taxon>
        <taxon>Araneomorphae</taxon>
        <taxon>Entelegynae</taxon>
        <taxon>Araneoidea</taxon>
        <taxon>Araneidae</taxon>
        <taxon>Araneus</taxon>
    </lineage>
</organism>
<evidence type="ECO:0008006" key="3">
    <source>
        <dbReference type="Google" id="ProtNLM"/>
    </source>
</evidence>
<name>A0A4Y2JLW7_ARAVE</name>
<reference evidence="1 2" key="1">
    <citation type="journal article" date="2019" name="Sci. Rep.">
        <title>Orb-weaving spider Araneus ventricosus genome elucidates the spidroin gene catalogue.</title>
        <authorList>
            <person name="Kono N."/>
            <person name="Nakamura H."/>
            <person name="Ohtoshi R."/>
            <person name="Moran D.A.P."/>
            <person name="Shinohara A."/>
            <person name="Yoshida Y."/>
            <person name="Fujiwara M."/>
            <person name="Mori M."/>
            <person name="Tomita M."/>
            <person name="Arakawa K."/>
        </authorList>
    </citation>
    <scope>NUCLEOTIDE SEQUENCE [LARGE SCALE GENOMIC DNA]</scope>
</reference>
<comment type="caution">
    <text evidence="1">The sequence shown here is derived from an EMBL/GenBank/DDBJ whole genome shotgun (WGS) entry which is preliminary data.</text>
</comment>